<comment type="caution">
    <text evidence="2">The sequence shown here is derived from an EMBL/GenBank/DDBJ whole genome shotgun (WGS) entry which is preliminary data.</text>
</comment>
<keyword evidence="1" id="KW-1133">Transmembrane helix</keyword>
<sequence>MNVIIKAIICEGCDELSLLQNTPLLIALFAVLFAQFVKIPIHFLMTRQVNWSLFTSTGGMPSSHSASVTGLATSIAYETGLESPIFAVAAMFSIIVMYDASGVRYQAGQHAAILNQLRKDFQTLLHDLKKWPQMDGQEKMEELKTLLGHKRSEVFFGALTGIFIAIITYEFFIL</sequence>
<name>A0A2I0V2H0_9BACI</name>
<dbReference type="PANTHER" id="PTHR31446">
    <property type="entry name" value="ACID PHOSPHATASE/VANADIUM-DEPENDENT HALOPEROXIDASE-RELATED PROTEIN"/>
    <property type="match status" value="1"/>
</dbReference>
<evidence type="ECO:0000313" key="2">
    <source>
        <dbReference type="EMBL" id="PKU52494.1"/>
    </source>
</evidence>
<organism evidence="2 3">
    <name type="scientific">Lysinibacillus fusiformis</name>
    <dbReference type="NCBI Taxonomy" id="28031"/>
    <lineage>
        <taxon>Bacteria</taxon>
        <taxon>Bacillati</taxon>
        <taxon>Bacillota</taxon>
        <taxon>Bacilli</taxon>
        <taxon>Bacillales</taxon>
        <taxon>Bacillaceae</taxon>
        <taxon>Lysinibacillus</taxon>
    </lineage>
</organism>
<reference evidence="2 3" key="1">
    <citation type="submission" date="2017-10" db="EMBL/GenBank/DDBJ databases">
        <title>Draft genome of Lysinibacillus fusiformis strain Juneja, a laboratory-derived pathogen of Drosophila melanogaster.</title>
        <authorList>
            <person name="Smith B.R."/>
            <person name="Unckless R.L."/>
        </authorList>
    </citation>
    <scope>NUCLEOTIDE SEQUENCE [LARGE SCALE GENOMIC DNA]</scope>
    <source>
        <strain evidence="2 3">Juneja</strain>
    </source>
</reference>
<dbReference type="RefSeq" id="WP_058844844.1">
    <property type="nucleotide sequence ID" value="NZ_JAZBNI010000014.1"/>
</dbReference>
<protein>
    <submittedName>
        <fullName evidence="2">Divergent PAP2 family protein</fullName>
    </submittedName>
</protein>
<accession>A0A2I0V2H0</accession>
<evidence type="ECO:0000256" key="1">
    <source>
        <dbReference type="SAM" id="Phobius"/>
    </source>
</evidence>
<dbReference type="Proteomes" id="UP000234956">
    <property type="component" value="Unassembled WGS sequence"/>
</dbReference>
<dbReference type="AlphaFoldDB" id="A0A2I0V2H0"/>
<dbReference type="EMBL" id="PDFK01000002">
    <property type="protein sequence ID" value="PKU52494.1"/>
    <property type="molecule type" value="Genomic_DNA"/>
</dbReference>
<dbReference type="Pfam" id="PF02681">
    <property type="entry name" value="DUF212"/>
    <property type="match status" value="1"/>
</dbReference>
<keyword evidence="1" id="KW-0472">Membrane</keyword>
<evidence type="ECO:0000313" key="3">
    <source>
        <dbReference type="Proteomes" id="UP000234956"/>
    </source>
</evidence>
<proteinExistence type="predicted"/>
<keyword evidence="1" id="KW-0812">Transmembrane</keyword>
<feature type="transmembrane region" description="Helical" evidence="1">
    <location>
        <begin position="24"/>
        <end position="45"/>
    </location>
</feature>
<gene>
    <name evidence="2" type="ORF">CRI88_09245</name>
</gene>
<dbReference type="InterPro" id="IPR003832">
    <property type="entry name" value="DUF212"/>
</dbReference>
<feature type="transmembrane region" description="Helical" evidence="1">
    <location>
        <begin position="154"/>
        <end position="173"/>
    </location>
</feature>
<dbReference type="PANTHER" id="PTHR31446:SF29">
    <property type="entry name" value="ACID PHOSPHATASE_VANADIUM-DEPENDENT HALOPEROXIDASE-RELATED PROTEIN"/>
    <property type="match status" value="1"/>
</dbReference>